<feature type="domain" description="Enoyl-CoA hydratase/isomerase" evidence="4">
    <location>
        <begin position="16"/>
        <end position="353"/>
    </location>
</feature>
<evidence type="ECO:0000259" key="4">
    <source>
        <dbReference type="Pfam" id="PF16113"/>
    </source>
</evidence>
<organism evidence="6 7">
    <name type="scientific">Marinobacter persicus</name>
    <dbReference type="NCBI Taxonomy" id="930118"/>
    <lineage>
        <taxon>Bacteria</taxon>
        <taxon>Pseudomonadati</taxon>
        <taxon>Pseudomonadota</taxon>
        <taxon>Gammaproteobacteria</taxon>
        <taxon>Pseudomonadales</taxon>
        <taxon>Marinobacteraceae</taxon>
        <taxon>Marinobacter</taxon>
    </lineage>
</organism>
<keyword evidence="3" id="KW-0378">Hydrolase</keyword>
<dbReference type="Proteomes" id="UP000239648">
    <property type="component" value="Unassembled WGS sequence"/>
</dbReference>
<dbReference type="Pfam" id="PF16113">
    <property type="entry name" value="ECH_2"/>
    <property type="match status" value="1"/>
</dbReference>
<proteinExistence type="predicted"/>
<reference evidence="6 7" key="2">
    <citation type="submission" date="2018-02" db="EMBL/GenBank/DDBJ databases">
        <title>Subsurface microbial communities from deep shales in Ohio and West Virginia, USA.</title>
        <authorList>
            <person name="Wrighton K."/>
        </authorList>
    </citation>
    <scope>NUCLEOTIDE SEQUENCE [LARGE SCALE GENOMIC DNA]</scope>
    <source>
        <strain evidence="6 7">UTICA-S1B9</strain>
    </source>
</reference>
<evidence type="ECO:0000313" key="7">
    <source>
        <dbReference type="Proteomes" id="UP000239446"/>
    </source>
</evidence>
<reference evidence="5 8" key="1">
    <citation type="submission" date="2018-02" db="EMBL/GenBank/DDBJ databases">
        <title>Deep subsurface shale carbon reservoir microbial communities from Ohio and West Virginia, USA.</title>
        <authorList>
            <person name="Wrighton K."/>
        </authorList>
    </citation>
    <scope>NUCLEOTIDE SEQUENCE [LARGE SCALE GENOMIC DNA]</scope>
    <source>
        <strain evidence="5 8">UTICA-S1B6</strain>
    </source>
</reference>
<dbReference type="EMBL" id="PTIU01000005">
    <property type="protein sequence ID" value="PPK55562.1"/>
    <property type="molecule type" value="Genomic_DNA"/>
</dbReference>
<dbReference type="OrthoDB" id="9790967at2"/>
<dbReference type="STRING" id="930118.SAMN05216429_10220"/>
<comment type="catalytic activity">
    <reaction evidence="1">
        <text>3-hydroxy-2-methylpropanoyl-CoA + H2O = 3-hydroxy-2-methylpropanoate + CoA + H(+)</text>
        <dbReference type="Rhea" id="RHEA:20888"/>
        <dbReference type="ChEBI" id="CHEBI:11805"/>
        <dbReference type="ChEBI" id="CHEBI:15377"/>
        <dbReference type="ChEBI" id="CHEBI:15378"/>
        <dbReference type="ChEBI" id="CHEBI:57287"/>
        <dbReference type="ChEBI" id="CHEBI:57340"/>
        <dbReference type="EC" id="3.1.2.4"/>
    </reaction>
</comment>
<dbReference type="Gene3D" id="3.90.226.10">
    <property type="entry name" value="2-enoyl-CoA Hydratase, Chain A, domain 1"/>
    <property type="match status" value="1"/>
</dbReference>
<dbReference type="Proteomes" id="UP000239446">
    <property type="component" value="Unassembled WGS sequence"/>
</dbReference>
<evidence type="ECO:0000313" key="6">
    <source>
        <dbReference type="EMBL" id="PPK55562.1"/>
    </source>
</evidence>
<dbReference type="NCBIfam" id="NF004127">
    <property type="entry name" value="PRK05617.1"/>
    <property type="match status" value="1"/>
</dbReference>
<dbReference type="EMBL" id="PTIT01000005">
    <property type="protein sequence ID" value="PPK52589.1"/>
    <property type="molecule type" value="Genomic_DNA"/>
</dbReference>
<accession>A0A2S6G8M0</accession>
<dbReference type="GO" id="GO:0005829">
    <property type="term" value="C:cytosol"/>
    <property type="evidence" value="ECO:0007669"/>
    <property type="project" value="TreeGrafter"/>
</dbReference>
<dbReference type="InterPro" id="IPR032259">
    <property type="entry name" value="HIBYL-CoA-H"/>
</dbReference>
<protein>
    <recommendedName>
        <fullName evidence="2">3-hydroxyisobutyryl-CoA hydrolase</fullName>
        <ecNumber evidence="2">3.1.2.4</ecNumber>
    </recommendedName>
</protein>
<keyword evidence="8" id="KW-1185">Reference proteome</keyword>
<evidence type="ECO:0000256" key="1">
    <source>
        <dbReference type="ARBA" id="ARBA00001709"/>
    </source>
</evidence>
<gene>
    <name evidence="6" type="ORF">B0H24_1005143</name>
    <name evidence="5" type="ORF">BY455_105142</name>
</gene>
<evidence type="ECO:0000313" key="8">
    <source>
        <dbReference type="Proteomes" id="UP000239648"/>
    </source>
</evidence>
<comment type="caution">
    <text evidence="6">The sequence shown here is derived from an EMBL/GenBank/DDBJ whole genome shotgun (WGS) entry which is preliminary data.</text>
</comment>
<keyword evidence="6" id="KW-0413">Isomerase</keyword>
<dbReference type="EC" id="3.1.2.4" evidence="2"/>
<dbReference type="GO" id="GO:0006574">
    <property type="term" value="P:L-valine catabolic process"/>
    <property type="evidence" value="ECO:0007669"/>
    <property type="project" value="TreeGrafter"/>
</dbReference>
<name>A0A2S6G8M0_9GAMM</name>
<dbReference type="PANTHER" id="PTHR43176">
    <property type="entry name" value="3-HYDROXYISOBUTYRYL-COA HYDROLASE-RELATED"/>
    <property type="match status" value="1"/>
</dbReference>
<dbReference type="AlphaFoldDB" id="A0A2S6G8M0"/>
<dbReference type="PANTHER" id="PTHR43176:SF3">
    <property type="entry name" value="3-HYDROXYISOBUTYRYL-COA HYDROLASE, MITOCHONDRIAL"/>
    <property type="match status" value="1"/>
</dbReference>
<dbReference type="CDD" id="cd06558">
    <property type="entry name" value="crotonase-like"/>
    <property type="match status" value="1"/>
</dbReference>
<dbReference type="GO" id="GO:0003860">
    <property type="term" value="F:3-hydroxyisobutyryl-CoA hydrolase activity"/>
    <property type="evidence" value="ECO:0007669"/>
    <property type="project" value="UniProtKB-EC"/>
</dbReference>
<sequence length="367" mass="40652">MSIDVQELPCQEGHIGLLTLDSPKTLNALTEEMVNKAQAALDGWAEDSRICLVVLRGSGDRAFCAGANLRALYDGLTGSGDTEAPGRFFTSEYRLDYTLHRYPKPVLALGHGVIMGGGMGLLAGCRYRVVTPDATLAMPEITIGLFPDAGSSWFLNRLPGRIGLFMGLTGARLNVSDAMRVGLADIILQPEQLNTLLDDLQSQRWSGEAVADDNQLFRMLTDQEAVDYRSLPEGHLEKHEQTIAKLATGDDLPAIVNNLLGHESNDPWWQNCVENLANGCPITPWLLWHQLGKGQQMSLKDMFRMELAIAMECTRRRDFAEGIRALMVDKDRSPVWSFTSVGDVPEGIIERHFQPVWDDTTDPMRLD</sequence>
<evidence type="ECO:0000256" key="2">
    <source>
        <dbReference type="ARBA" id="ARBA00011915"/>
    </source>
</evidence>
<dbReference type="InterPro" id="IPR029045">
    <property type="entry name" value="ClpP/crotonase-like_dom_sf"/>
</dbReference>
<dbReference type="GO" id="GO:0016853">
    <property type="term" value="F:isomerase activity"/>
    <property type="evidence" value="ECO:0007669"/>
    <property type="project" value="UniProtKB-KW"/>
</dbReference>
<dbReference type="InterPro" id="IPR045004">
    <property type="entry name" value="ECH_dom"/>
</dbReference>
<dbReference type="RefSeq" id="WP_104415503.1">
    <property type="nucleotide sequence ID" value="NZ_PTIT01000005.1"/>
</dbReference>
<evidence type="ECO:0000256" key="3">
    <source>
        <dbReference type="ARBA" id="ARBA00022801"/>
    </source>
</evidence>
<dbReference type="SUPFAM" id="SSF52096">
    <property type="entry name" value="ClpP/crotonase"/>
    <property type="match status" value="1"/>
</dbReference>
<evidence type="ECO:0000313" key="5">
    <source>
        <dbReference type="EMBL" id="PPK52589.1"/>
    </source>
</evidence>